<proteinExistence type="predicted"/>
<dbReference type="STRING" id="1121455.SAMN02745728_01343"/>
<keyword evidence="2" id="KW-1185">Reference proteome</keyword>
<evidence type="ECO:0000313" key="2">
    <source>
        <dbReference type="Proteomes" id="UP000186469"/>
    </source>
</evidence>
<dbReference type="OrthoDB" id="5459426at2"/>
<dbReference type="RefSeq" id="WP_072697030.1">
    <property type="nucleotide sequence ID" value="NZ_FRDI01000005.1"/>
</dbReference>
<protein>
    <submittedName>
        <fullName evidence="1">Uncharacterized protein</fullName>
    </submittedName>
</protein>
<organism evidence="1 2">
    <name type="scientific">Desulfovibrio litoralis DSM 11393</name>
    <dbReference type="NCBI Taxonomy" id="1121455"/>
    <lineage>
        <taxon>Bacteria</taxon>
        <taxon>Pseudomonadati</taxon>
        <taxon>Thermodesulfobacteriota</taxon>
        <taxon>Desulfovibrionia</taxon>
        <taxon>Desulfovibrionales</taxon>
        <taxon>Desulfovibrionaceae</taxon>
        <taxon>Desulfovibrio</taxon>
    </lineage>
</organism>
<reference evidence="1 2" key="1">
    <citation type="submission" date="2016-12" db="EMBL/GenBank/DDBJ databases">
        <authorList>
            <person name="Song W.-J."/>
            <person name="Kurnit D.M."/>
        </authorList>
    </citation>
    <scope>NUCLEOTIDE SEQUENCE [LARGE SCALE GENOMIC DNA]</scope>
    <source>
        <strain evidence="1 2">DSM 11393</strain>
    </source>
</reference>
<dbReference type="Proteomes" id="UP000186469">
    <property type="component" value="Unassembled WGS sequence"/>
</dbReference>
<dbReference type="AlphaFoldDB" id="A0A1M7SXC3"/>
<dbReference type="EMBL" id="FRDI01000005">
    <property type="protein sequence ID" value="SHN63122.1"/>
    <property type="molecule type" value="Genomic_DNA"/>
</dbReference>
<accession>A0A1M7SXC3</accession>
<sequence>MELFVIDELNHEDCKKIKARLKEMELQANIEGIYWLPIPAKLLSEKQKTHSDCSPHVLALELDEDSLKLELLIRSSQKLRCDCIEKPSPELREHMIVYLENLLKDLNIDF</sequence>
<evidence type="ECO:0000313" key="1">
    <source>
        <dbReference type="EMBL" id="SHN63122.1"/>
    </source>
</evidence>
<gene>
    <name evidence="1" type="ORF">SAMN02745728_01343</name>
</gene>
<name>A0A1M7SXC3_9BACT</name>